<evidence type="ECO:0000313" key="2">
    <source>
        <dbReference type="Proteomes" id="UP001597051"/>
    </source>
</evidence>
<accession>A0ABW3J2Q5</accession>
<evidence type="ECO:0000313" key="1">
    <source>
        <dbReference type="EMBL" id="MFD0984385.1"/>
    </source>
</evidence>
<name>A0ABW3J2Q5_9FLAO</name>
<sequence>MKEDFLHYLWKFKKFDTTNLKTSNDEDITIVNAGQYLQMAGPDFFNAQITIANQKWAGNVEIHIKSSDWYIHHHERDEAYDSVILHVVWEHDTEVFRKNNTEIPVLELKNYVSKETLEKYQSLLTPKSWIYCEKQLEEINEFTLNNWKERLFFERLERKSIKIQELLVQTNQDWEAVLFCLLAKNFGLNTNGELFLKIAQSIPFSVFRKESFELENIEALLFGKAGLLNIEKEDTYYKNLHTRFNYLQHKFQLEQSVFEPVQFFKHRPDNFPTIRLSQLANVYHSQHNLFSKVINANSIESIYDFFRVSVSNYWQNHYQFDKESPKKNKMLSKSFIDLIIINTIIPIQFAYAKSQGKDISEDLIRLMQNVAPESNTIIQKFSSFGVKSKNAFDTQSLLQLKNEYCNKSKCLDCAIGIELLKKS</sequence>
<proteinExistence type="predicted"/>
<keyword evidence="2" id="KW-1185">Reference proteome</keyword>
<dbReference type="RefSeq" id="WP_379753118.1">
    <property type="nucleotide sequence ID" value="NZ_JBHSYB010000006.1"/>
</dbReference>
<comment type="caution">
    <text evidence="1">The sequence shown here is derived from an EMBL/GenBank/DDBJ whole genome shotgun (WGS) entry which is preliminary data.</text>
</comment>
<dbReference type="EMBL" id="JBHTIZ010000021">
    <property type="protein sequence ID" value="MFD0984385.1"/>
    <property type="molecule type" value="Genomic_DNA"/>
</dbReference>
<organism evidence="1 2">
    <name type="scientific">Flavobacterium myungsuense</name>
    <dbReference type="NCBI Taxonomy" id="651823"/>
    <lineage>
        <taxon>Bacteria</taxon>
        <taxon>Pseudomonadati</taxon>
        <taxon>Bacteroidota</taxon>
        <taxon>Flavobacteriia</taxon>
        <taxon>Flavobacteriales</taxon>
        <taxon>Flavobacteriaceae</taxon>
        <taxon>Flavobacterium</taxon>
    </lineage>
</organism>
<gene>
    <name evidence="1" type="ORF">ACFQ0S_07830</name>
</gene>
<dbReference type="InterPro" id="IPR021272">
    <property type="entry name" value="DUF2851"/>
</dbReference>
<protein>
    <submittedName>
        <fullName evidence="1">DUF2851 family protein</fullName>
    </submittedName>
</protein>
<dbReference type="Pfam" id="PF11013">
    <property type="entry name" value="DUF2851"/>
    <property type="match status" value="1"/>
</dbReference>
<reference evidence="2" key="1">
    <citation type="journal article" date="2019" name="Int. J. Syst. Evol. Microbiol.">
        <title>The Global Catalogue of Microorganisms (GCM) 10K type strain sequencing project: providing services to taxonomists for standard genome sequencing and annotation.</title>
        <authorList>
            <consortium name="The Broad Institute Genomics Platform"/>
            <consortium name="The Broad Institute Genome Sequencing Center for Infectious Disease"/>
            <person name="Wu L."/>
            <person name="Ma J."/>
        </authorList>
    </citation>
    <scope>NUCLEOTIDE SEQUENCE [LARGE SCALE GENOMIC DNA]</scope>
    <source>
        <strain evidence="2">CECT 7649</strain>
    </source>
</reference>
<dbReference type="Proteomes" id="UP001597051">
    <property type="component" value="Unassembled WGS sequence"/>
</dbReference>